<evidence type="ECO:0000313" key="9">
    <source>
        <dbReference type="EMBL" id="TCL09004.1"/>
    </source>
</evidence>
<proteinExistence type="inferred from homology"/>
<name>A0A4R1NL78_9RHOB</name>
<feature type="domain" description="ABC transporter" evidence="8">
    <location>
        <begin position="49"/>
        <end position="293"/>
    </location>
</feature>
<evidence type="ECO:0000256" key="7">
    <source>
        <dbReference type="ARBA" id="ARBA00023136"/>
    </source>
</evidence>
<dbReference type="Proteomes" id="UP000295673">
    <property type="component" value="Unassembled WGS sequence"/>
</dbReference>
<dbReference type="SUPFAM" id="SSF52540">
    <property type="entry name" value="P-loop containing nucleoside triphosphate hydrolases"/>
    <property type="match status" value="1"/>
</dbReference>
<evidence type="ECO:0000256" key="6">
    <source>
        <dbReference type="ARBA" id="ARBA00022840"/>
    </source>
</evidence>
<dbReference type="GO" id="GO:0005886">
    <property type="term" value="C:plasma membrane"/>
    <property type="evidence" value="ECO:0007669"/>
    <property type="project" value="UniProtKB-SubCell"/>
</dbReference>
<dbReference type="PANTHER" id="PTHR43166:SF35">
    <property type="entry name" value="L-CYSTINE IMPORT ATP-BINDING PROTEIN TCYN"/>
    <property type="match status" value="1"/>
</dbReference>
<keyword evidence="3" id="KW-0813">Transport</keyword>
<evidence type="ECO:0000256" key="1">
    <source>
        <dbReference type="ARBA" id="ARBA00004202"/>
    </source>
</evidence>
<dbReference type="AlphaFoldDB" id="A0A4R1NL78"/>
<protein>
    <submittedName>
        <fullName evidence="9">Amino acid ABC transporter ATP-binding protein (PAAT family)</fullName>
    </submittedName>
</protein>
<evidence type="ECO:0000313" key="10">
    <source>
        <dbReference type="Proteomes" id="UP000295673"/>
    </source>
</evidence>
<dbReference type="InterPro" id="IPR003593">
    <property type="entry name" value="AAA+_ATPase"/>
</dbReference>
<dbReference type="SMART" id="SM00382">
    <property type="entry name" value="AAA"/>
    <property type="match status" value="1"/>
</dbReference>
<dbReference type="GO" id="GO:0005524">
    <property type="term" value="F:ATP binding"/>
    <property type="evidence" value="ECO:0007669"/>
    <property type="project" value="UniProtKB-KW"/>
</dbReference>
<dbReference type="EMBL" id="SMGR01000001">
    <property type="protein sequence ID" value="TCL09004.1"/>
    <property type="molecule type" value="Genomic_DNA"/>
</dbReference>
<keyword evidence="5" id="KW-0547">Nucleotide-binding</keyword>
<comment type="similarity">
    <text evidence="2">Belongs to the ABC transporter superfamily.</text>
</comment>
<organism evidence="9 10">
    <name type="scientific">Shimia isoporae</name>
    <dbReference type="NCBI Taxonomy" id="647720"/>
    <lineage>
        <taxon>Bacteria</taxon>
        <taxon>Pseudomonadati</taxon>
        <taxon>Pseudomonadota</taxon>
        <taxon>Alphaproteobacteria</taxon>
        <taxon>Rhodobacterales</taxon>
        <taxon>Roseobacteraceae</taxon>
    </lineage>
</organism>
<dbReference type="Gene3D" id="3.40.50.300">
    <property type="entry name" value="P-loop containing nucleotide triphosphate hydrolases"/>
    <property type="match status" value="1"/>
</dbReference>
<evidence type="ECO:0000256" key="5">
    <source>
        <dbReference type="ARBA" id="ARBA00022741"/>
    </source>
</evidence>
<dbReference type="InterPro" id="IPR050086">
    <property type="entry name" value="MetN_ABC_transporter-like"/>
</dbReference>
<dbReference type="FunFam" id="3.40.50.300:FF:000020">
    <property type="entry name" value="Amino acid ABC transporter ATP-binding component"/>
    <property type="match status" value="1"/>
</dbReference>
<evidence type="ECO:0000256" key="3">
    <source>
        <dbReference type="ARBA" id="ARBA00022448"/>
    </source>
</evidence>
<dbReference type="InterPro" id="IPR030679">
    <property type="entry name" value="ABC_ATPase_HisP-typ"/>
</dbReference>
<dbReference type="InterPro" id="IPR017871">
    <property type="entry name" value="ABC_transporter-like_CS"/>
</dbReference>
<dbReference type="PROSITE" id="PS50893">
    <property type="entry name" value="ABC_TRANSPORTER_2"/>
    <property type="match status" value="1"/>
</dbReference>
<comment type="subcellular location">
    <subcellularLocation>
        <location evidence="1">Cell membrane</location>
        <topology evidence="1">Peripheral membrane protein</topology>
    </subcellularLocation>
</comment>
<evidence type="ECO:0000256" key="2">
    <source>
        <dbReference type="ARBA" id="ARBA00005417"/>
    </source>
</evidence>
<dbReference type="InterPro" id="IPR027417">
    <property type="entry name" value="P-loop_NTPase"/>
</dbReference>
<reference evidence="9 10" key="1">
    <citation type="submission" date="2019-03" db="EMBL/GenBank/DDBJ databases">
        <title>Genomic Encyclopedia of Archaeal and Bacterial Type Strains, Phase II (KMG-II): from individual species to whole genera.</title>
        <authorList>
            <person name="Goeker M."/>
        </authorList>
    </citation>
    <scope>NUCLEOTIDE SEQUENCE [LARGE SCALE GENOMIC DNA]</scope>
    <source>
        <strain evidence="9 10">DSM 26433</strain>
    </source>
</reference>
<keyword evidence="7" id="KW-0472">Membrane</keyword>
<evidence type="ECO:0000259" key="8">
    <source>
        <dbReference type="PROSITE" id="PS50893"/>
    </source>
</evidence>
<evidence type="ECO:0000256" key="4">
    <source>
        <dbReference type="ARBA" id="ARBA00022475"/>
    </source>
</evidence>
<gene>
    <name evidence="9" type="ORF">BXY66_1046</name>
</gene>
<dbReference type="Pfam" id="PF00005">
    <property type="entry name" value="ABC_tran"/>
    <property type="match status" value="1"/>
</dbReference>
<dbReference type="GO" id="GO:0015424">
    <property type="term" value="F:ABC-type amino acid transporter activity"/>
    <property type="evidence" value="ECO:0007669"/>
    <property type="project" value="InterPro"/>
</dbReference>
<accession>A0A4R1NL78</accession>
<sequence>MAKIGGFSPESAASPPFCKLHLRIFSSLLRHQVITRIDGDHVPDTAPVLEIRDLHKAYHDLEVIKGVDITAHRGDVVSLIGSSGSGKSTILRCANLLENSQQGEILFKGEPVSWSGAGHNRVPADQKQVLRIRTNLSMVFQQFNLWSHMTILQNVMEAPVTVLGRDKAEAEEAAHAYLDKVGIRDKHDVYPAQLSGGQQQRAAIARALAMEPEALLFDEPTSALDPELEQEVVRVIKSLAEEGRTMLIVTHDMKMAADVSDKVVFLHQGLIEEQGSPDELFGNPKSERLKGFLSSTVHA</sequence>
<keyword evidence="10" id="KW-1185">Reference proteome</keyword>
<dbReference type="InterPro" id="IPR003439">
    <property type="entry name" value="ABC_transporter-like_ATP-bd"/>
</dbReference>
<comment type="caution">
    <text evidence="9">The sequence shown here is derived from an EMBL/GenBank/DDBJ whole genome shotgun (WGS) entry which is preliminary data.</text>
</comment>
<keyword evidence="6 9" id="KW-0067">ATP-binding</keyword>
<keyword evidence="4" id="KW-1003">Cell membrane</keyword>
<dbReference type="PIRSF" id="PIRSF039085">
    <property type="entry name" value="ABC_ATPase_HisP"/>
    <property type="match status" value="1"/>
</dbReference>
<dbReference type="GO" id="GO:0016887">
    <property type="term" value="F:ATP hydrolysis activity"/>
    <property type="evidence" value="ECO:0007669"/>
    <property type="project" value="InterPro"/>
</dbReference>
<dbReference type="PROSITE" id="PS00211">
    <property type="entry name" value="ABC_TRANSPORTER_1"/>
    <property type="match status" value="1"/>
</dbReference>
<dbReference type="PANTHER" id="PTHR43166">
    <property type="entry name" value="AMINO ACID IMPORT ATP-BINDING PROTEIN"/>
    <property type="match status" value="1"/>
</dbReference>